<comment type="caution">
    <text evidence="1">The sequence shown here is derived from an EMBL/GenBank/DDBJ whole genome shotgun (WGS) entry which is preliminary data.</text>
</comment>
<gene>
    <name evidence="1" type="ORF">ACFX5E_00155</name>
</gene>
<keyword evidence="2" id="KW-1185">Reference proteome</keyword>
<evidence type="ECO:0000313" key="2">
    <source>
        <dbReference type="Proteomes" id="UP001600109"/>
    </source>
</evidence>
<reference evidence="1 2" key="1">
    <citation type="submission" date="2024-06" db="EMBL/GenBank/DDBJ databases">
        <title>Flavobacterium spp. isolated from glacier.</title>
        <authorList>
            <person name="Han D."/>
        </authorList>
    </citation>
    <scope>NUCLEOTIDE SEQUENCE [LARGE SCALE GENOMIC DNA]</scope>
    <source>
        <strain evidence="1 2">LS2P90</strain>
    </source>
</reference>
<dbReference type="RefSeq" id="WP_379853136.1">
    <property type="nucleotide sequence ID" value="NZ_JBHZPZ010000001.1"/>
</dbReference>
<proteinExistence type="predicted"/>
<accession>A0ABW6HSA6</accession>
<protein>
    <submittedName>
        <fullName evidence="1">Uncharacterized protein</fullName>
    </submittedName>
</protein>
<organism evidence="1 2">
    <name type="scientific">Flavobacterium xylosi</name>
    <dbReference type="NCBI Taxonomy" id="3230415"/>
    <lineage>
        <taxon>Bacteria</taxon>
        <taxon>Pseudomonadati</taxon>
        <taxon>Bacteroidota</taxon>
        <taxon>Flavobacteriia</taxon>
        <taxon>Flavobacteriales</taxon>
        <taxon>Flavobacteriaceae</taxon>
        <taxon>Flavobacterium</taxon>
    </lineage>
</organism>
<name>A0ABW6HSA6_9FLAO</name>
<evidence type="ECO:0000313" key="1">
    <source>
        <dbReference type="EMBL" id="MFE3866480.1"/>
    </source>
</evidence>
<dbReference type="Proteomes" id="UP001600109">
    <property type="component" value="Unassembled WGS sequence"/>
</dbReference>
<dbReference type="EMBL" id="JBHZPZ010000001">
    <property type="protein sequence ID" value="MFE3866480.1"/>
    <property type="molecule type" value="Genomic_DNA"/>
</dbReference>
<sequence length="238" mass="27961">MTDLEYLELKSNKEILAELFRSLISYAGVNRLLPEEEFNKELQKTLQFEHSDNSFLLESCADLIEDTDYAIQEFLKNGLQTNPNSQGELYLRLYGILNAIYLQINTIIELVEIFKIPNKKEIVSKFKDLNIYKLRNMVGSHTVNYTIDNSKKSNKDNTDFFRVAQTSIDKWSTNLLVVSQKTECYNFDLKHSVLDYIEVSDKVLLDICNKVEPKLFPKRKDLNEWMMFRLVHVRNKIN</sequence>